<evidence type="ECO:0000313" key="3">
    <source>
        <dbReference type="Proteomes" id="UP000729402"/>
    </source>
</evidence>
<dbReference type="EMBL" id="JAAALK010000290">
    <property type="protein sequence ID" value="KAG8045574.1"/>
    <property type="molecule type" value="Genomic_DNA"/>
</dbReference>
<reference evidence="2" key="2">
    <citation type="submission" date="2021-02" db="EMBL/GenBank/DDBJ databases">
        <authorList>
            <person name="Kimball J.A."/>
            <person name="Haas M.W."/>
            <person name="Macchietto M."/>
            <person name="Kono T."/>
            <person name="Duquette J."/>
            <person name="Shao M."/>
        </authorList>
    </citation>
    <scope>NUCLEOTIDE SEQUENCE</scope>
    <source>
        <tissue evidence="2">Fresh leaf tissue</tissue>
    </source>
</reference>
<keyword evidence="3" id="KW-1185">Reference proteome</keyword>
<gene>
    <name evidence="2" type="ORF">GUJ93_ZPchr0008g12379</name>
</gene>
<reference evidence="2" key="1">
    <citation type="journal article" date="2021" name="bioRxiv">
        <title>Whole Genome Assembly and Annotation of Northern Wild Rice, Zizania palustris L., Supports a Whole Genome Duplication in the Zizania Genus.</title>
        <authorList>
            <person name="Haas M."/>
            <person name="Kono T."/>
            <person name="Macchietto M."/>
            <person name="Millas R."/>
            <person name="McGilp L."/>
            <person name="Shao M."/>
            <person name="Duquette J."/>
            <person name="Hirsch C.N."/>
            <person name="Kimball J."/>
        </authorList>
    </citation>
    <scope>NUCLEOTIDE SEQUENCE</scope>
    <source>
        <tissue evidence="2">Fresh leaf tissue</tissue>
    </source>
</reference>
<feature type="region of interest" description="Disordered" evidence="1">
    <location>
        <begin position="27"/>
        <end position="120"/>
    </location>
</feature>
<evidence type="ECO:0000313" key="2">
    <source>
        <dbReference type="EMBL" id="KAG8045574.1"/>
    </source>
</evidence>
<organism evidence="2 3">
    <name type="scientific">Zizania palustris</name>
    <name type="common">Northern wild rice</name>
    <dbReference type="NCBI Taxonomy" id="103762"/>
    <lineage>
        <taxon>Eukaryota</taxon>
        <taxon>Viridiplantae</taxon>
        <taxon>Streptophyta</taxon>
        <taxon>Embryophyta</taxon>
        <taxon>Tracheophyta</taxon>
        <taxon>Spermatophyta</taxon>
        <taxon>Magnoliopsida</taxon>
        <taxon>Liliopsida</taxon>
        <taxon>Poales</taxon>
        <taxon>Poaceae</taxon>
        <taxon>BOP clade</taxon>
        <taxon>Oryzoideae</taxon>
        <taxon>Oryzeae</taxon>
        <taxon>Zizaniinae</taxon>
        <taxon>Zizania</taxon>
    </lineage>
</organism>
<evidence type="ECO:0000256" key="1">
    <source>
        <dbReference type="SAM" id="MobiDB-lite"/>
    </source>
</evidence>
<dbReference type="AlphaFoldDB" id="A0A8J5VIM3"/>
<protein>
    <submittedName>
        <fullName evidence="2">Uncharacterized protein</fullName>
    </submittedName>
</protein>
<dbReference type="Proteomes" id="UP000729402">
    <property type="component" value="Unassembled WGS sequence"/>
</dbReference>
<proteinExistence type="predicted"/>
<sequence>MAALRSEQEQPRSIGFSAQHSINQLTSLSLEPSPFPNLHFLPTPTVPVQHSPPPPPRTARSVPPDTPPRRPPPSGFRRRPPPFCRSAVRIRPLPNSAAPCHARTPATPPPAAPLRSRPLPLAPSVAGRSCFAVNLHRRFSRNGDPSTRQGG</sequence>
<comment type="caution">
    <text evidence="2">The sequence shown here is derived from an EMBL/GenBank/DDBJ whole genome shotgun (WGS) entry which is preliminary data.</text>
</comment>
<accession>A0A8J5VIM3</accession>
<feature type="compositionally biased region" description="Pro residues" evidence="1">
    <location>
        <begin position="64"/>
        <end position="74"/>
    </location>
</feature>
<name>A0A8J5VIM3_ZIZPA</name>